<keyword evidence="2" id="KW-0808">Transferase</keyword>
<dbReference type="Proteomes" id="UP000282312">
    <property type="component" value="Unassembled WGS sequence"/>
</dbReference>
<gene>
    <name evidence="2" type="ORF">DLJ59_04100</name>
</gene>
<comment type="caution">
    <text evidence="2">The sequence shown here is derived from an EMBL/GenBank/DDBJ whole genome shotgun (WGS) entry which is preliminary data.</text>
</comment>
<dbReference type="GO" id="GO:0016747">
    <property type="term" value="F:acyltransferase activity, transferring groups other than amino-acyl groups"/>
    <property type="evidence" value="ECO:0007669"/>
    <property type="project" value="InterPro"/>
</dbReference>
<sequence length="195" mass="21865">MFPVTITGPRLTLREFRTDDLDASMAVVGDPEVTHTLSFDPRSRAEQTARLAQDIERAQAEPRPDYYLAVANNADLLIGFIRIGLGRDRSGELGYAIRAQDWGKGYATEAATLMLDFGFNTLRLHRIQAACGPDNHASQRLLARLALTPEGRLRDHVFTNGAWRDSLLYSILDHERKTLVSPPRAQRLVPIVDRD</sequence>
<organism evidence="2 3">
    <name type="scientific">Micromonospora inaquosa</name>
    <dbReference type="NCBI Taxonomy" id="2203716"/>
    <lineage>
        <taxon>Bacteria</taxon>
        <taxon>Bacillati</taxon>
        <taxon>Actinomycetota</taxon>
        <taxon>Actinomycetes</taxon>
        <taxon>Micromonosporales</taxon>
        <taxon>Micromonosporaceae</taxon>
        <taxon>Micromonospora</taxon>
    </lineage>
</organism>
<proteinExistence type="predicted"/>
<dbReference type="AlphaFoldDB" id="A0A3N9X0Z7"/>
<dbReference type="OrthoDB" id="9132139at2"/>
<protein>
    <submittedName>
        <fullName evidence="2">GNAT family N-acetyltransferase</fullName>
    </submittedName>
</protein>
<dbReference type="InterPro" id="IPR051531">
    <property type="entry name" value="N-acetyltransferase"/>
</dbReference>
<dbReference type="EMBL" id="QGSZ01000130">
    <property type="protein sequence ID" value="RQX06691.1"/>
    <property type="molecule type" value="Genomic_DNA"/>
</dbReference>
<dbReference type="RefSeq" id="WP_124771167.1">
    <property type="nucleotide sequence ID" value="NZ_QGSZ01000130.1"/>
</dbReference>
<feature type="domain" description="N-acetyltransferase" evidence="1">
    <location>
        <begin position="11"/>
        <end position="170"/>
    </location>
</feature>
<evidence type="ECO:0000313" key="2">
    <source>
        <dbReference type="EMBL" id="RQX06691.1"/>
    </source>
</evidence>
<dbReference type="InterPro" id="IPR000182">
    <property type="entry name" value="GNAT_dom"/>
</dbReference>
<dbReference type="Pfam" id="PF13302">
    <property type="entry name" value="Acetyltransf_3"/>
    <property type="match status" value="1"/>
</dbReference>
<dbReference type="PROSITE" id="PS51186">
    <property type="entry name" value="GNAT"/>
    <property type="match status" value="1"/>
</dbReference>
<dbReference type="Gene3D" id="3.40.630.30">
    <property type="match status" value="1"/>
</dbReference>
<name>A0A3N9X0Z7_9ACTN</name>
<dbReference type="PANTHER" id="PTHR43792">
    <property type="entry name" value="GNAT FAMILY, PUTATIVE (AFU_ORTHOLOGUE AFUA_3G00765)-RELATED-RELATED"/>
    <property type="match status" value="1"/>
</dbReference>
<dbReference type="InterPro" id="IPR016181">
    <property type="entry name" value="Acyl_CoA_acyltransferase"/>
</dbReference>
<evidence type="ECO:0000259" key="1">
    <source>
        <dbReference type="PROSITE" id="PS51186"/>
    </source>
</evidence>
<evidence type="ECO:0000313" key="3">
    <source>
        <dbReference type="Proteomes" id="UP000282312"/>
    </source>
</evidence>
<accession>A0A3N9X0Z7</accession>
<reference evidence="2 3" key="1">
    <citation type="submission" date="2018-05" db="EMBL/GenBank/DDBJ databases">
        <title>Micromonospora from Atacama Desert.</title>
        <authorList>
            <person name="Carro L."/>
            <person name="Goodfellow M."/>
            <person name="Klenk H.-P."/>
        </authorList>
    </citation>
    <scope>NUCLEOTIDE SEQUENCE [LARGE SCALE GENOMIC DNA]</scope>
    <source>
        <strain evidence="2 3">LB39</strain>
    </source>
</reference>
<dbReference type="SUPFAM" id="SSF55729">
    <property type="entry name" value="Acyl-CoA N-acyltransferases (Nat)"/>
    <property type="match status" value="1"/>
</dbReference>
<keyword evidence="3" id="KW-1185">Reference proteome</keyword>